<gene>
    <name evidence="2" type="ORF">D9753_16845</name>
</gene>
<feature type="transmembrane region" description="Helical" evidence="1">
    <location>
        <begin position="20"/>
        <end position="37"/>
    </location>
</feature>
<evidence type="ECO:0000256" key="1">
    <source>
        <dbReference type="SAM" id="Phobius"/>
    </source>
</evidence>
<organism evidence="2 3">
    <name type="scientific">Streptomyces dangxiongensis</name>
    <dbReference type="NCBI Taxonomy" id="1442032"/>
    <lineage>
        <taxon>Bacteria</taxon>
        <taxon>Bacillati</taxon>
        <taxon>Actinomycetota</taxon>
        <taxon>Actinomycetes</taxon>
        <taxon>Kitasatosporales</taxon>
        <taxon>Streptomycetaceae</taxon>
        <taxon>Streptomyces</taxon>
    </lineage>
</organism>
<protein>
    <submittedName>
        <fullName evidence="2">Uncharacterized protein</fullName>
    </submittedName>
</protein>
<dbReference type="Proteomes" id="UP000268329">
    <property type="component" value="Chromosome"/>
</dbReference>
<keyword evidence="1" id="KW-1133">Transmembrane helix</keyword>
<feature type="transmembrane region" description="Helical" evidence="1">
    <location>
        <begin position="43"/>
        <end position="63"/>
    </location>
</feature>
<reference evidence="2 3" key="1">
    <citation type="submission" date="2018-10" db="EMBL/GenBank/DDBJ databases">
        <title>The genome of Streptomyces dangxiongensis Z022.</title>
        <authorList>
            <person name="Zhang B."/>
        </authorList>
    </citation>
    <scope>NUCLEOTIDE SEQUENCE [LARGE SCALE GENOMIC DNA]</scope>
    <source>
        <strain evidence="2 3">Z022</strain>
    </source>
</reference>
<dbReference type="AlphaFoldDB" id="A0A3G2JIS7"/>
<keyword evidence="3" id="KW-1185">Reference proteome</keyword>
<accession>A0A3G2JIS7</accession>
<keyword evidence="1" id="KW-0812">Transmembrane</keyword>
<name>A0A3G2JIS7_9ACTN</name>
<evidence type="ECO:0000313" key="2">
    <source>
        <dbReference type="EMBL" id="AYN40302.1"/>
    </source>
</evidence>
<dbReference type="KEGG" id="sdd:D9753_16845"/>
<sequence>MRARVIARTATYVRETGECMMNAGTTGLAAGMALGFAGYFGGFWAFLLVLVLGAAGLIVGLVVQGDLDLRPRRQR</sequence>
<evidence type="ECO:0000313" key="3">
    <source>
        <dbReference type="Proteomes" id="UP000268329"/>
    </source>
</evidence>
<keyword evidence="1" id="KW-0472">Membrane</keyword>
<dbReference type="EMBL" id="CP033073">
    <property type="protein sequence ID" value="AYN40302.1"/>
    <property type="molecule type" value="Genomic_DNA"/>
</dbReference>
<proteinExistence type="predicted"/>